<organism evidence="2 3">
    <name type="scientific">Paenirhodobacter hankyongi</name>
    <dbReference type="NCBI Taxonomy" id="2294033"/>
    <lineage>
        <taxon>Bacteria</taxon>
        <taxon>Pseudomonadati</taxon>
        <taxon>Pseudomonadota</taxon>
        <taxon>Alphaproteobacteria</taxon>
        <taxon>Rhodobacterales</taxon>
        <taxon>Rhodobacter group</taxon>
        <taxon>Paenirhodobacter</taxon>
    </lineage>
</organism>
<evidence type="ECO:0000313" key="3">
    <source>
        <dbReference type="Proteomes" id="UP000279673"/>
    </source>
</evidence>
<reference evidence="2 3" key="1">
    <citation type="submission" date="2018-10" db="EMBL/GenBank/DDBJ databases">
        <title>Rhodobacter sp . BO-81.</title>
        <authorList>
            <person name="Im W.T."/>
        </authorList>
    </citation>
    <scope>NUCLEOTIDE SEQUENCE [LARGE SCALE GENOMIC DNA]</scope>
    <source>
        <strain evidence="2 3">BO-81</strain>
    </source>
</reference>
<dbReference type="RefSeq" id="WP_121531424.1">
    <property type="nucleotide sequence ID" value="NZ_RCHI01000003.1"/>
</dbReference>
<protein>
    <submittedName>
        <fullName evidence="2">DUF177 domain-containing protein</fullName>
    </submittedName>
</protein>
<evidence type="ECO:0000313" key="2">
    <source>
        <dbReference type="EMBL" id="RLL71916.1"/>
    </source>
</evidence>
<accession>A0A421BUC9</accession>
<proteinExistence type="predicted"/>
<dbReference type="InterPro" id="IPR003772">
    <property type="entry name" value="YceD"/>
</dbReference>
<dbReference type="AlphaFoldDB" id="A0A421BUC9"/>
<dbReference type="EMBL" id="RCHI01000003">
    <property type="protein sequence ID" value="RLL71916.1"/>
    <property type="molecule type" value="Genomic_DNA"/>
</dbReference>
<name>A0A421BUC9_9RHOB</name>
<dbReference type="Pfam" id="PF02620">
    <property type="entry name" value="YceD"/>
    <property type="match status" value="1"/>
</dbReference>
<feature type="region of interest" description="Disordered" evidence="1">
    <location>
        <begin position="155"/>
        <end position="185"/>
    </location>
</feature>
<gene>
    <name evidence="2" type="ORF">DYS74_04705</name>
</gene>
<feature type="compositionally biased region" description="Basic and acidic residues" evidence="1">
    <location>
        <begin position="175"/>
        <end position="185"/>
    </location>
</feature>
<sequence length="185" mass="20213">MTDAPLPWSAPLRPAELASRKPNRFDLRPDAETRAAIADWAGLEALNSLRLNGTLTPQGRTDWTLQAEFEAEVVQSCVVTLAPVTTKLSEGVQRHYLAEMPEPEGDEVEMPEDDTSEPLPAVVDLAAVALEVLELALPLYPRAPGAELDETVVTEPGAVPMRDEDTRPFANLRDLMAKKDETGDE</sequence>
<keyword evidence="3" id="KW-1185">Reference proteome</keyword>
<dbReference type="Proteomes" id="UP000279673">
    <property type="component" value="Unassembled WGS sequence"/>
</dbReference>
<evidence type="ECO:0000256" key="1">
    <source>
        <dbReference type="SAM" id="MobiDB-lite"/>
    </source>
</evidence>
<comment type="caution">
    <text evidence="2">The sequence shown here is derived from an EMBL/GenBank/DDBJ whole genome shotgun (WGS) entry which is preliminary data.</text>
</comment>